<proteinExistence type="predicted"/>
<dbReference type="EMBL" id="KP308307">
    <property type="protein sequence ID" value="AJW61454.1"/>
    <property type="molecule type" value="Genomic_DNA"/>
</dbReference>
<protein>
    <submittedName>
        <fullName evidence="1">Uncharacterized protein</fullName>
    </submittedName>
</protein>
<dbReference type="GeneID" id="26634419"/>
<accession>A0A0D5BHP0</accession>
<name>A0A0D5BHP0_9CAUD</name>
<keyword evidence="2" id="KW-1185">Reference proteome</keyword>
<evidence type="ECO:0000313" key="1">
    <source>
        <dbReference type="EMBL" id="AJW61454.1"/>
    </source>
</evidence>
<dbReference type="RefSeq" id="YP_009208237.1">
    <property type="nucleotide sequence ID" value="NC_028903.1"/>
</dbReference>
<sequence length="65" mass="7541">MKKWIVRVHDNTTGELVAVDFVNTREHARRVKNQYKSTFRLNKVTIGKAIVNNEGALFANSKVYY</sequence>
<dbReference type="OrthoDB" id="24240at10239"/>
<dbReference type="KEGG" id="vg:26634419"/>
<evidence type="ECO:0000313" key="2">
    <source>
        <dbReference type="Proteomes" id="UP000032685"/>
    </source>
</evidence>
<reference evidence="1 2" key="1">
    <citation type="submission" date="2014-12" db="EMBL/GenBank/DDBJ databases">
        <title>Completed Genome sequence of Escherichia coli Bacteriophage P172-1.</title>
        <authorList>
            <person name="Xu J."/>
            <person name="Chen M."/>
            <person name="Zhang W."/>
        </authorList>
    </citation>
    <scope>NUCLEOTIDE SEQUENCE [LARGE SCALE GENOMIC DNA]</scope>
</reference>
<organism evidence="1 2">
    <name type="scientific">Escherichia phage 172-1</name>
    <dbReference type="NCBI Taxonomy" id="1598146"/>
    <lineage>
        <taxon>Viruses</taxon>
        <taxon>Duplodnaviria</taxon>
        <taxon>Heunggongvirae</taxon>
        <taxon>Uroviricota</taxon>
        <taxon>Caudoviricetes</taxon>
        <taxon>Mktvariviridae</taxon>
        <taxon>Gordonclarkvirinae</taxon>
        <taxon>Kuravirus</taxon>
        <taxon>Kuravirus kv1721</taxon>
    </lineage>
</organism>
<dbReference type="Proteomes" id="UP000032685">
    <property type="component" value="Segment"/>
</dbReference>
<gene>
    <name evidence="1" type="ORF">1721_90</name>
</gene>